<evidence type="ECO:0000313" key="3">
    <source>
        <dbReference type="RefSeq" id="XP_024885988.1"/>
    </source>
</evidence>
<keyword evidence="2" id="KW-1185">Reference proteome</keyword>
<gene>
    <name evidence="3" type="primary">LOC112463704</name>
</gene>
<feature type="compositionally biased region" description="Basic and acidic residues" evidence="1">
    <location>
        <begin position="18"/>
        <end position="28"/>
    </location>
</feature>
<sequence length="188" mass="21196">MEKNDIFVMAEDNMADSEQNREDGDGSQKPKGQVTTAAIMENFEAQASDEIHEHGQNSGKEDSSKLTQKYIALQDMLNRTIQMQQEAKTEFGKLLKAKQVETTSEKAVKRIDQSKPRITSIVNMPAVNSSTPEFRNSVVSEDMIRNIFRKELNKLNLDTNIPKNCAQEKEQTTQANNSNMADQIKEAI</sequence>
<feature type="region of interest" description="Disordered" evidence="1">
    <location>
        <begin position="169"/>
        <end position="188"/>
    </location>
</feature>
<protein>
    <submittedName>
        <fullName evidence="3">Uncharacterized protein LOC112463704 isoform X1</fullName>
    </submittedName>
</protein>
<dbReference type="GeneID" id="112463704"/>
<name>A0A6J1QVT2_9HYME</name>
<dbReference type="RefSeq" id="XP_024885988.1">
    <property type="nucleotide sequence ID" value="XM_025030220.1"/>
</dbReference>
<organism evidence="2 3">
    <name type="scientific">Temnothorax curvispinosus</name>
    <dbReference type="NCBI Taxonomy" id="300111"/>
    <lineage>
        <taxon>Eukaryota</taxon>
        <taxon>Metazoa</taxon>
        <taxon>Ecdysozoa</taxon>
        <taxon>Arthropoda</taxon>
        <taxon>Hexapoda</taxon>
        <taxon>Insecta</taxon>
        <taxon>Pterygota</taxon>
        <taxon>Neoptera</taxon>
        <taxon>Endopterygota</taxon>
        <taxon>Hymenoptera</taxon>
        <taxon>Apocrita</taxon>
        <taxon>Aculeata</taxon>
        <taxon>Formicoidea</taxon>
        <taxon>Formicidae</taxon>
        <taxon>Myrmicinae</taxon>
        <taxon>Temnothorax</taxon>
    </lineage>
</organism>
<feature type="compositionally biased region" description="Polar residues" evidence="1">
    <location>
        <begin position="172"/>
        <end position="181"/>
    </location>
</feature>
<proteinExistence type="predicted"/>
<dbReference type="Proteomes" id="UP000504618">
    <property type="component" value="Unplaced"/>
</dbReference>
<reference evidence="3" key="1">
    <citation type="submission" date="2025-08" db="UniProtKB">
        <authorList>
            <consortium name="RefSeq"/>
        </authorList>
    </citation>
    <scope>IDENTIFICATION</scope>
    <source>
        <tissue evidence="3">Whole body</tissue>
    </source>
</reference>
<accession>A0A6J1QVT2</accession>
<evidence type="ECO:0000313" key="2">
    <source>
        <dbReference type="Proteomes" id="UP000504618"/>
    </source>
</evidence>
<dbReference type="AlphaFoldDB" id="A0A6J1QVT2"/>
<feature type="region of interest" description="Disordered" evidence="1">
    <location>
        <begin position="1"/>
        <end position="34"/>
    </location>
</feature>
<evidence type="ECO:0000256" key="1">
    <source>
        <dbReference type="SAM" id="MobiDB-lite"/>
    </source>
</evidence>